<reference evidence="2" key="3">
    <citation type="submission" date="2016-03" db="UniProtKB">
        <authorList>
            <consortium name="EnsemblProtists"/>
        </authorList>
    </citation>
    <scope>IDENTIFICATION</scope>
</reference>
<keyword evidence="3" id="KW-1185">Reference proteome</keyword>
<reference evidence="1 3" key="1">
    <citation type="journal article" date="2012" name="Nature">
        <title>Algal genomes reveal evolutionary mosaicism and the fate of nucleomorphs.</title>
        <authorList>
            <consortium name="DOE Joint Genome Institute"/>
            <person name="Curtis B.A."/>
            <person name="Tanifuji G."/>
            <person name="Burki F."/>
            <person name="Gruber A."/>
            <person name="Irimia M."/>
            <person name="Maruyama S."/>
            <person name="Arias M.C."/>
            <person name="Ball S.G."/>
            <person name="Gile G.H."/>
            <person name="Hirakawa Y."/>
            <person name="Hopkins J.F."/>
            <person name="Kuo A."/>
            <person name="Rensing S.A."/>
            <person name="Schmutz J."/>
            <person name="Symeonidi A."/>
            <person name="Elias M."/>
            <person name="Eveleigh R.J."/>
            <person name="Herman E.K."/>
            <person name="Klute M.J."/>
            <person name="Nakayama T."/>
            <person name="Obornik M."/>
            <person name="Reyes-Prieto A."/>
            <person name="Armbrust E.V."/>
            <person name="Aves S.J."/>
            <person name="Beiko R.G."/>
            <person name="Coutinho P."/>
            <person name="Dacks J.B."/>
            <person name="Durnford D.G."/>
            <person name="Fast N.M."/>
            <person name="Green B.R."/>
            <person name="Grisdale C.J."/>
            <person name="Hempel F."/>
            <person name="Henrissat B."/>
            <person name="Hoppner M.P."/>
            <person name="Ishida K."/>
            <person name="Kim E."/>
            <person name="Koreny L."/>
            <person name="Kroth P.G."/>
            <person name="Liu Y."/>
            <person name="Malik S.B."/>
            <person name="Maier U.G."/>
            <person name="McRose D."/>
            <person name="Mock T."/>
            <person name="Neilson J.A."/>
            <person name="Onodera N.T."/>
            <person name="Poole A.M."/>
            <person name="Pritham E.J."/>
            <person name="Richards T.A."/>
            <person name="Rocap G."/>
            <person name="Roy S.W."/>
            <person name="Sarai C."/>
            <person name="Schaack S."/>
            <person name="Shirato S."/>
            <person name="Slamovits C.H."/>
            <person name="Spencer D.F."/>
            <person name="Suzuki S."/>
            <person name="Worden A.Z."/>
            <person name="Zauner S."/>
            <person name="Barry K."/>
            <person name="Bell C."/>
            <person name="Bharti A.K."/>
            <person name="Crow J.A."/>
            <person name="Grimwood J."/>
            <person name="Kramer R."/>
            <person name="Lindquist E."/>
            <person name="Lucas S."/>
            <person name="Salamov A."/>
            <person name="McFadden G.I."/>
            <person name="Lane C.E."/>
            <person name="Keeling P.J."/>
            <person name="Gray M.W."/>
            <person name="Grigoriev I.V."/>
            <person name="Archibald J.M."/>
        </authorList>
    </citation>
    <scope>NUCLEOTIDE SEQUENCE</scope>
    <source>
        <strain evidence="1 3">CCMP2712</strain>
    </source>
</reference>
<dbReference type="PaxDb" id="55529-EKX40296"/>
<dbReference type="GeneID" id="17297147"/>
<name>L1IVP7_GUITC</name>
<organism evidence="1">
    <name type="scientific">Guillardia theta (strain CCMP2712)</name>
    <name type="common">Cryptophyte</name>
    <dbReference type="NCBI Taxonomy" id="905079"/>
    <lineage>
        <taxon>Eukaryota</taxon>
        <taxon>Cryptophyceae</taxon>
        <taxon>Pyrenomonadales</taxon>
        <taxon>Geminigeraceae</taxon>
        <taxon>Guillardia</taxon>
    </lineage>
</organism>
<evidence type="ECO:0000313" key="3">
    <source>
        <dbReference type="Proteomes" id="UP000011087"/>
    </source>
</evidence>
<evidence type="ECO:0000313" key="1">
    <source>
        <dbReference type="EMBL" id="EKX40296.1"/>
    </source>
</evidence>
<dbReference type="HOGENOM" id="CLU_2517360_0_0_1"/>
<dbReference type="EMBL" id="JH993032">
    <property type="protein sequence ID" value="EKX40296.1"/>
    <property type="molecule type" value="Genomic_DNA"/>
</dbReference>
<dbReference type="RefSeq" id="XP_005827276.1">
    <property type="nucleotide sequence ID" value="XM_005827219.1"/>
</dbReference>
<dbReference type="EnsemblProtists" id="EKX40296">
    <property type="protein sequence ID" value="EKX40296"/>
    <property type="gene ID" value="GUITHDRAFT_113539"/>
</dbReference>
<dbReference type="AlphaFoldDB" id="L1IVP7"/>
<gene>
    <name evidence="1" type="ORF">GUITHDRAFT_113539</name>
</gene>
<reference evidence="3" key="2">
    <citation type="submission" date="2012-11" db="EMBL/GenBank/DDBJ databases">
        <authorList>
            <person name="Kuo A."/>
            <person name="Curtis B.A."/>
            <person name="Tanifuji G."/>
            <person name="Burki F."/>
            <person name="Gruber A."/>
            <person name="Irimia M."/>
            <person name="Maruyama S."/>
            <person name="Arias M.C."/>
            <person name="Ball S.G."/>
            <person name="Gile G.H."/>
            <person name="Hirakawa Y."/>
            <person name="Hopkins J.F."/>
            <person name="Rensing S.A."/>
            <person name="Schmutz J."/>
            <person name="Symeonidi A."/>
            <person name="Elias M."/>
            <person name="Eveleigh R.J."/>
            <person name="Herman E.K."/>
            <person name="Klute M.J."/>
            <person name="Nakayama T."/>
            <person name="Obornik M."/>
            <person name="Reyes-Prieto A."/>
            <person name="Armbrust E.V."/>
            <person name="Aves S.J."/>
            <person name="Beiko R.G."/>
            <person name="Coutinho P."/>
            <person name="Dacks J.B."/>
            <person name="Durnford D.G."/>
            <person name="Fast N.M."/>
            <person name="Green B.R."/>
            <person name="Grisdale C."/>
            <person name="Hempe F."/>
            <person name="Henrissat B."/>
            <person name="Hoppner M.P."/>
            <person name="Ishida K.-I."/>
            <person name="Kim E."/>
            <person name="Koreny L."/>
            <person name="Kroth P.G."/>
            <person name="Liu Y."/>
            <person name="Malik S.-B."/>
            <person name="Maier U.G."/>
            <person name="McRose D."/>
            <person name="Mock T."/>
            <person name="Neilson J.A."/>
            <person name="Onodera N.T."/>
            <person name="Poole A.M."/>
            <person name="Pritham E.J."/>
            <person name="Richards T.A."/>
            <person name="Rocap G."/>
            <person name="Roy S.W."/>
            <person name="Sarai C."/>
            <person name="Schaack S."/>
            <person name="Shirato S."/>
            <person name="Slamovits C.H."/>
            <person name="Spencer D.F."/>
            <person name="Suzuki S."/>
            <person name="Worden A.Z."/>
            <person name="Zauner S."/>
            <person name="Barry K."/>
            <person name="Bell C."/>
            <person name="Bharti A.K."/>
            <person name="Crow J.A."/>
            <person name="Grimwood J."/>
            <person name="Kramer R."/>
            <person name="Lindquist E."/>
            <person name="Lucas S."/>
            <person name="Salamov A."/>
            <person name="McFadden G.I."/>
            <person name="Lane C.E."/>
            <person name="Keeling P.J."/>
            <person name="Gray M.W."/>
            <person name="Grigoriev I.V."/>
            <person name="Archibald J.M."/>
        </authorList>
    </citation>
    <scope>NUCLEOTIDE SEQUENCE</scope>
    <source>
        <strain evidence="3">CCMP2712</strain>
    </source>
</reference>
<accession>L1IVP7</accession>
<dbReference type="KEGG" id="gtt:GUITHDRAFT_113539"/>
<sequence>MQRSVSLNNLSERYSWDEHVGALGIDKDRFDQLSDWKRKALGCIARSVKRISEAQDNEGGSVDGKYLSCCDESSDGGDRLVQVKI</sequence>
<protein>
    <submittedName>
        <fullName evidence="1 2">Uncharacterized protein</fullName>
    </submittedName>
</protein>
<dbReference type="Proteomes" id="UP000011087">
    <property type="component" value="Unassembled WGS sequence"/>
</dbReference>
<evidence type="ECO:0000313" key="2">
    <source>
        <dbReference type="EnsemblProtists" id="EKX40296"/>
    </source>
</evidence>
<proteinExistence type="predicted"/>